<sequence length="199" mass="22600">MIVITNPNTISNEINTIHSLFESGLELLHVRKPDFSEVKMSAFLSEIKLEYHQKLVLHSHHQLASEFEINRIHFTEKSRIETAEEILKTNKQIGFTLSTSVHKIADFEALSSLFHYALFGPVFKSISKPNYISNLDFKKELEKRTNNKTALIALGGISSESITTALKYGFNDVALLGSIWNSNKPIEKFKLCQQIALSY</sequence>
<evidence type="ECO:0000313" key="4">
    <source>
        <dbReference type="EMBL" id="QRE04669.1"/>
    </source>
</evidence>
<dbReference type="PANTHER" id="PTHR20857">
    <property type="entry name" value="THIAMINE-PHOSPHATE PYROPHOSPHORYLASE"/>
    <property type="match status" value="1"/>
</dbReference>
<dbReference type="InterPro" id="IPR036206">
    <property type="entry name" value="ThiamineP_synth_sf"/>
</dbReference>
<evidence type="ECO:0000313" key="5">
    <source>
        <dbReference type="Proteomes" id="UP000596329"/>
    </source>
</evidence>
<dbReference type="Pfam" id="PF02581">
    <property type="entry name" value="TMP-TENI"/>
    <property type="match status" value="1"/>
</dbReference>
<proteinExistence type="predicted"/>
<feature type="domain" description="Thiamine phosphate synthase/TenI" evidence="3">
    <location>
        <begin position="3"/>
        <end position="179"/>
    </location>
</feature>
<dbReference type="GeneID" id="66551566"/>
<evidence type="ECO:0000256" key="2">
    <source>
        <dbReference type="ARBA" id="ARBA00022977"/>
    </source>
</evidence>
<dbReference type="GO" id="GO:0009228">
    <property type="term" value="P:thiamine biosynthetic process"/>
    <property type="evidence" value="ECO:0007669"/>
    <property type="project" value="UniProtKB-KW"/>
</dbReference>
<dbReference type="KEGG" id="fpc:FPSM_00472"/>
<dbReference type="KEGG" id="fpk:IA06_02095"/>
<dbReference type="RefSeq" id="WP_011962598.1">
    <property type="nucleotide sequence ID" value="NZ_BCNG01000046.1"/>
</dbReference>
<evidence type="ECO:0000259" key="3">
    <source>
        <dbReference type="Pfam" id="PF02581"/>
    </source>
</evidence>
<dbReference type="GO" id="GO:0005737">
    <property type="term" value="C:cytoplasm"/>
    <property type="evidence" value="ECO:0007669"/>
    <property type="project" value="TreeGrafter"/>
</dbReference>
<dbReference type="SUPFAM" id="SSF51391">
    <property type="entry name" value="Thiamin phosphate synthase"/>
    <property type="match status" value="1"/>
</dbReference>
<dbReference type="EMBL" id="CP059075">
    <property type="protein sequence ID" value="QRE04669.1"/>
    <property type="molecule type" value="Genomic_DNA"/>
</dbReference>
<dbReference type="Gene3D" id="3.20.20.70">
    <property type="entry name" value="Aldolase class I"/>
    <property type="match status" value="1"/>
</dbReference>
<dbReference type="Proteomes" id="UP000596329">
    <property type="component" value="Chromosome"/>
</dbReference>
<protein>
    <submittedName>
        <fullName evidence="4">Thiamine phosphate synthase</fullName>
    </submittedName>
</protein>
<dbReference type="InterPro" id="IPR022998">
    <property type="entry name" value="ThiamineP_synth_TenI"/>
</dbReference>
<name>A0A076P0Z7_FLAPS</name>
<dbReference type="InterPro" id="IPR013785">
    <property type="entry name" value="Aldolase_TIM"/>
</dbReference>
<dbReference type="CDD" id="cd00564">
    <property type="entry name" value="TMP_TenI"/>
    <property type="match status" value="1"/>
</dbReference>
<accession>A0A076P0Z7</accession>
<dbReference type="OMA" id="HFQEQKR"/>
<organism evidence="4 5">
    <name type="scientific">Flavobacterium psychrophilum</name>
    <dbReference type="NCBI Taxonomy" id="96345"/>
    <lineage>
        <taxon>Bacteria</taxon>
        <taxon>Pseudomonadati</taxon>
        <taxon>Bacteroidota</taxon>
        <taxon>Flavobacteriia</taxon>
        <taxon>Flavobacteriales</taxon>
        <taxon>Flavobacteriaceae</taxon>
        <taxon>Flavobacterium</taxon>
    </lineage>
</organism>
<reference evidence="4 5" key="1">
    <citation type="submission" date="2020-07" db="EMBL/GenBank/DDBJ databases">
        <title>Genomic characterization of Flavobacterium psychrophilum strains.</title>
        <authorList>
            <person name="Castillo D."/>
            <person name="Jorgensen J."/>
            <person name="Middelboe M."/>
        </authorList>
    </citation>
    <scope>NUCLEOTIDE SEQUENCE [LARGE SCALE GENOMIC DNA]</scope>
    <source>
        <strain evidence="4 5">FPS-R7</strain>
    </source>
</reference>
<evidence type="ECO:0000256" key="1">
    <source>
        <dbReference type="ARBA" id="ARBA00004948"/>
    </source>
</evidence>
<gene>
    <name evidence="4" type="ORF">H0H26_03440</name>
</gene>
<dbReference type="PANTHER" id="PTHR20857:SF15">
    <property type="entry name" value="THIAMINE-PHOSPHATE SYNTHASE"/>
    <property type="match status" value="1"/>
</dbReference>
<comment type="pathway">
    <text evidence="1">Cofactor biosynthesis; thiamine diphosphate biosynthesis.</text>
</comment>
<dbReference type="KEGG" id="fpq:IB65_02030"/>
<dbReference type="KEGG" id="fpv:IA03_02115"/>
<dbReference type="GO" id="GO:0004789">
    <property type="term" value="F:thiamine-phosphate diphosphorylase activity"/>
    <property type="evidence" value="ECO:0007669"/>
    <property type="project" value="TreeGrafter"/>
</dbReference>
<dbReference type="KEGG" id="fpw:IA04_02055"/>
<dbReference type="AlphaFoldDB" id="A0A076P0Z7"/>
<keyword evidence="2" id="KW-0784">Thiamine biosynthesis</keyword>